<reference evidence="1" key="1">
    <citation type="submission" date="2019-10" db="EMBL/GenBank/DDBJ databases">
        <authorList>
            <consortium name="DOE Joint Genome Institute"/>
            <person name="Kuo A."/>
            <person name="Miyauchi S."/>
            <person name="Kiss E."/>
            <person name="Drula E."/>
            <person name="Kohler A."/>
            <person name="Sanchez-Garcia M."/>
            <person name="Andreopoulos B."/>
            <person name="Barry K.W."/>
            <person name="Bonito G."/>
            <person name="Buee M."/>
            <person name="Carver A."/>
            <person name="Chen C."/>
            <person name="Cichocki N."/>
            <person name="Clum A."/>
            <person name="Culley D."/>
            <person name="Crous P.W."/>
            <person name="Fauchery L."/>
            <person name="Girlanda M."/>
            <person name="Hayes R."/>
            <person name="Keri Z."/>
            <person name="Labutti K."/>
            <person name="Lipzen A."/>
            <person name="Lombard V."/>
            <person name="Magnuson J."/>
            <person name="Maillard F."/>
            <person name="Morin E."/>
            <person name="Murat C."/>
            <person name="Nolan M."/>
            <person name="Ohm R."/>
            <person name="Pangilinan J."/>
            <person name="Pereira M."/>
            <person name="Perotto S."/>
            <person name="Peter M."/>
            <person name="Riley R."/>
            <person name="Sitrit Y."/>
            <person name="Stielow B."/>
            <person name="Szollosi G."/>
            <person name="Zifcakova L."/>
            <person name="Stursova M."/>
            <person name="Spatafora J.W."/>
            <person name="Tedersoo L."/>
            <person name="Vaario L.-M."/>
            <person name="Yamada A."/>
            <person name="Yan M."/>
            <person name="Wang P."/>
            <person name="Xu J."/>
            <person name="Bruns T."/>
            <person name="Baldrian P."/>
            <person name="Vilgalys R."/>
            <person name="Henrissat B."/>
            <person name="Grigoriev I.V."/>
            <person name="Hibbett D."/>
            <person name="Nagy L.G."/>
            <person name="Martin F.M."/>
        </authorList>
    </citation>
    <scope>NUCLEOTIDE SEQUENCE</scope>
    <source>
        <strain evidence="1">P2</strain>
    </source>
</reference>
<reference evidence="1" key="2">
    <citation type="journal article" date="2020" name="Nat. Commun.">
        <title>Large-scale genome sequencing of mycorrhizal fungi provides insights into the early evolution of symbiotic traits.</title>
        <authorList>
            <person name="Miyauchi S."/>
            <person name="Kiss E."/>
            <person name="Kuo A."/>
            <person name="Drula E."/>
            <person name="Kohler A."/>
            <person name="Sanchez-Garcia M."/>
            <person name="Morin E."/>
            <person name="Andreopoulos B."/>
            <person name="Barry K.W."/>
            <person name="Bonito G."/>
            <person name="Buee M."/>
            <person name="Carver A."/>
            <person name="Chen C."/>
            <person name="Cichocki N."/>
            <person name="Clum A."/>
            <person name="Culley D."/>
            <person name="Crous P.W."/>
            <person name="Fauchery L."/>
            <person name="Girlanda M."/>
            <person name="Hayes R.D."/>
            <person name="Keri Z."/>
            <person name="LaButti K."/>
            <person name="Lipzen A."/>
            <person name="Lombard V."/>
            <person name="Magnuson J."/>
            <person name="Maillard F."/>
            <person name="Murat C."/>
            <person name="Nolan M."/>
            <person name="Ohm R.A."/>
            <person name="Pangilinan J."/>
            <person name="Pereira M.F."/>
            <person name="Perotto S."/>
            <person name="Peter M."/>
            <person name="Pfister S."/>
            <person name="Riley R."/>
            <person name="Sitrit Y."/>
            <person name="Stielow J.B."/>
            <person name="Szollosi G."/>
            <person name="Zifcakova L."/>
            <person name="Stursova M."/>
            <person name="Spatafora J.W."/>
            <person name="Tedersoo L."/>
            <person name="Vaario L.M."/>
            <person name="Yamada A."/>
            <person name="Yan M."/>
            <person name="Wang P."/>
            <person name="Xu J."/>
            <person name="Bruns T."/>
            <person name="Baldrian P."/>
            <person name="Vilgalys R."/>
            <person name="Dunand C."/>
            <person name="Henrissat B."/>
            <person name="Grigoriev I.V."/>
            <person name="Hibbett D."/>
            <person name="Nagy L.G."/>
            <person name="Martin F.M."/>
        </authorList>
    </citation>
    <scope>NUCLEOTIDE SEQUENCE</scope>
    <source>
        <strain evidence="1">P2</strain>
    </source>
</reference>
<evidence type="ECO:0000313" key="1">
    <source>
        <dbReference type="EMBL" id="KAF9648124.1"/>
    </source>
</evidence>
<protein>
    <submittedName>
        <fullName evidence="1">Uncharacterized protein</fullName>
    </submittedName>
</protein>
<keyword evidence="2" id="KW-1185">Reference proteome</keyword>
<sequence length="201" mass="22918">MSRDGNGPDPDSTNDSHRLAKTHQDDDVRVECHPNSGPSTDLLRVNEHDQSVPGASATSEPEPWAPFQTREDFEFAEIVLEAGMTGEQIDAFIKLIHRCAEKGSEGSFTISNYKDMEDMLDVASNRLAKVHFKRESRKFDIWMWPISEWAEDTLWDGDLIHHLIWDVQHVSKFDGSCGSWIRVFNEPWAADHSRRTQVGPQ</sequence>
<organism evidence="1 2">
    <name type="scientific">Thelephora ganbajun</name>
    <name type="common">Ganba fungus</name>
    <dbReference type="NCBI Taxonomy" id="370292"/>
    <lineage>
        <taxon>Eukaryota</taxon>
        <taxon>Fungi</taxon>
        <taxon>Dikarya</taxon>
        <taxon>Basidiomycota</taxon>
        <taxon>Agaricomycotina</taxon>
        <taxon>Agaricomycetes</taxon>
        <taxon>Thelephorales</taxon>
        <taxon>Thelephoraceae</taxon>
        <taxon>Thelephora</taxon>
    </lineage>
</organism>
<dbReference type="EMBL" id="MU118019">
    <property type="protein sequence ID" value="KAF9648124.1"/>
    <property type="molecule type" value="Genomic_DNA"/>
</dbReference>
<comment type="caution">
    <text evidence="1">The sequence shown here is derived from an EMBL/GenBank/DDBJ whole genome shotgun (WGS) entry which is preliminary data.</text>
</comment>
<name>A0ACB6ZEW4_THEGA</name>
<dbReference type="Proteomes" id="UP000886501">
    <property type="component" value="Unassembled WGS sequence"/>
</dbReference>
<proteinExistence type="predicted"/>
<accession>A0ACB6ZEW4</accession>
<evidence type="ECO:0000313" key="2">
    <source>
        <dbReference type="Proteomes" id="UP000886501"/>
    </source>
</evidence>
<gene>
    <name evidence="1" type="ORF">BDM02DRAFT_3096981</name>
</gene>